<evidence type="ECO:0008006" key="3">
    <source>
        <dbReference type="Google" id="ProtNLM"/>
    </source>
</evidence>
<protein>
    <recommendedName>
        <fullName evidence="3">Gag protein</fullName>
    </recommendedName>
</protein>
<evidence type="ECO:0000313" key="2">
    <source>
        <dbReference type="Proteomes" id="UP000054928"/>
    </source>
</evidence>
<dbReference type="Proteomes" id="UP000054928">
    <property type="component" value="Unassembled WGS sequence"/>
</dbReference>
<reference evidence="2" key="1">
    <citation type="submission" date="2014-09" db="EMBL/GenBank/DDBJ databases">
        <authorList>
            <person name="Sharma Rahul"/>
            <person name="Thines Marco"/>
        </authorList>
    </citation>
    <scope>NUCLEOTIDE SEQUENCE [LARGE SCALE GENOMIC DNA]</scope>
</reference>
<proteinExistence type="predicted"/>
<dbReference type="AlphaFoldDB" id="A0A0P1ABI4"/>
<dbReference type="RefSeq" id="XP_024574102.1">
    <property type="nucleotide sequence ID" value="XM_024723090.1"/>
</dbReference>
<keyword evidence="2" id="KW-1185">Reference proteome</keyword>
<dbReference type="GeneID" id="36400843"/>
<dbReference type="STRING" id="4781.A0A0P1ABI4"/>
<name>A0A0P1ABI4_PLAHL</name>
<accession>A0A0P1ABI4</accession>
<evidence type="ECO:0000313" key="1">
    <source>
        <dbReference type="EMBL" id="CEG37733.1"/>
    </source>
</evidence>
<dbReference type="OMA" id="PWIREIE"/>
<dbReference type="EMBL" id="CCYD01000290">
    <property type="protein sequence ID" value="CEG37733.1"/>
    <property type="molecule type" value="Genomic_DNA"/>
</dbReference>
<dbReference type="OrthoDB" id="154361at2759"/>
<organism evidence="1 2">
    <name type="scientific">Plasmopara halstedii</name>
    <name type="common">Downy mildew of sunflower</name>
    <dbReference type="NCBI Taxonomy" id="4781"/>
    <lineage>
        <taxon>Eukaryota</taxon>
        <taxon>Sar</taxon>
        <taxon>Stramenopiles</taxon>
        <taxon>Oomycota</taxon>
        <taxon>Peronosporomycetes</taxon>
        <taxon>Peronosporales</taxon>
        <taxon>Peronosporaceae</taxon>
        <taxon>Plasmopara</taxon>
    </lineage>
</organism>
<sequence length="118" mass="13095">MQDGLNKLMSLLGPEHLVAQGPEAIGARLEEFSNYENALLERLQQKMSASFASMTPPSVTDNFPRPKPLMVSVKVFEGKDGEIFPLWVREIEMAIASAMHQTERQRVVLAISKIAGRA</sequence>